<dbReference type="InterPro" id="IPR000126">
    <property type="entry name" value="V8_ser_AS"/>
</dbReference>
<evidence type="ECO:0000256" key="1">
    <source>
        <dbReference type="ARBA" id="ARBA00022670"/>
    </source>
</evidence>
<dbReference type="InterPro" id="IPR043504">
    <property type="entry name" value="Peptidase_S1_PA_chymotrypsin"/>
</dbReference>
<keyword evidence="2" id="KW-0732">Signal</keyword>
<gene>
    <name evidence="5" type="ORF">FHX64_000489</name>
</gene>
<dbReference type="Pfam" id="PF13365">
    <property type="entry name" value="Trypsin_2"/>
    <property type="match status" value="1"/>
</dbReference>
<evidence type="ECO:0000313" key="5">
    <source>
        <dbReference type="EMBL" id="MBB3186326.1"/>
    </source>
</evidence>
<keyword evidence="6" id="KW-1185">Reference proteome</keyword>
<dbReference type="InterPro" id="IPR009003">
    <property type="entry name" value="Peptidase_S1_PA"/>
</dbReference>
<evidence type="ECO:0000256" key="2">
    <source>
        <dbReference type="ARBA" id="ARBA00022729"/>
    </source>
</evidence>
<evidence type="ECO:0000256" key="3">
    <source>
        <dbReference type="ARBA" id="ARBA00022801"/>
    </source>
</evidence>
<dbReference type="GO" id="GO:0008236">
    <property type="term" value="F:serine-type peptidase activity"/>
    <property type="evidence" value="ECO:0007669"/>
    <property type="project" value="UniProtKB-KW"/>
</dbReference>
<protein>
    <submittedName>
        <fullName evidence="5">S1-C subfamily serine protease</fullName>
    </submittedName>
</protein>
<sequence>MMEITGLDRVIYTVGRITPNGVRLLGTCFQLNKAGLFATASHVTNNDNNNLVIFVSGKTDLNTYQDTTNTLGQTVPAVIYKVDPIRDICILKIENAGFSNLRIGGTDDVKVTENVGIVGFPHCVDGRNILTFQTTVVGAKVLIESSSIKSKHLVLNIQTRPGQSGSPIFRLSDSKLIGMIIGSYAPGGAGGISLGGVDPLTLHQTTHAVSSEYILNMI</sequence>
<dbReference type="Gene3D" id="2.40.10.10">
    <property type="entry name" value="Trypsin-like serine proteases"/>
    <property type="match status" value="2"/>
</dbReference>
<dbReference type="SUPFAM" id="SSF50494">
    <property type="entry name" value="Trypsin-like serine proteases"/>
    <property type="match status" value="1"/>
</dbReference>
<evidence type="ECO:0000256" key="4">
    <source>
        <dbReference type="ARBA" id="ARBA00022825"/>
    </source>
</evidence>
<dbReference type="EMBL" id="JACHYB010000001">
    <property type="protein sequence ID" value="MBB3186326.1"/>
    <property type="molecule type" value="Genomic_DNA"/>
</dbReference>
<dbReference type="GO" id="GO:0006508">
    <property type="term" value="P:proteolysis"/>
    <property type="evidence" value="ECO:0007669"/>
    <property type="project" value="UniProtKB-KW"/>
</dbReference>
<accession>A0A7W5DNW6</accession>
<organism evidence="5 6">
    <name type="scientific">Microbacter margulisiae</name>
    <dbReference type="NCBI Taxonomy" id="1350067"/>
    <lineage>
        <taxon>Bacteria</taxon>
        <taxon>Pseudomonadati</taxon>
        <taxon>Bacteroidota</taxon>
        <taxon>Bacteroidia</taxon>
        <taxon>Bacteroidales</taxon>
        <taxon>Porphyromonadaceae</taxon>
        <taxon>Microbacter</taxon>
    </lineage>
</organism>
<dbReference type="AlphaFoldDB" id="A0A7W5DNW6"/>
<keyword evidence="1 5" id="KW-0645">Protease</keyword>
<proteinExistence type="predicted"/>
<dbReference type="PROSITE" id="PS00673">
    <property type="entry name" value="V8_SER"/>
    <property type="match status" value="1"/>
</dbReference>
<keyword evidence="4" id="KW-0720">Serine protease</keyword>
<dbReference type="Proteomes" id="UP000544222">
    <property type="component" value="Unassembled WGS sequence"/>
</dbReference>
<evidence type="ECO:0000313" key="6">
    <source>
        <dbReference type="Proteomes" id="UP000544222"/>
    </source>
</evidence>
<comment type="caution">
    <text evidence="5">The sequence shown here is derived from an EMBL/GenBank/DDBJ whole genome shotgun (WGS) entry which is preliminary data.</text>
</comment>
<reference evidence="5 6" key="1">
    <citation type="submission" date="2020-08" db="EMBL/GenBank/DDBJ databases">
        <title>Genomic Encyclopedia of Type Strains, Phase IV (KMG-IV): sequencing the most valuable type-strain genomes for metagenomic binning, comparative biology and taxonomic classification.</title>
        <authorList>
            <person name="Goeker M."/>
        </authorList>
    </citation>
    <scope>NUCLEOTIDE SEQUENCE [LARGE SCALE GENOMIC DNA]</scope>
    <source>
        <strain evidence="5 6">DSM 27471</strain>
    </source>
</reference>
<name>A0A7W5DNW6_9PORP</name>
<dbReference type="RefSeq" id="WP_183412232.1">
    <property type="nucleotide sequence ID" value="NZ_JACHYB010000001.1"/>
</dbReference>
<keyword evidence="3" id="KW-0378">Hydrolase</keyword>